<dbReference type="EMBL" id="CP001778">
    <property type="protein sequence ID" value="ADD45261.1"/>
    <property type="molecule type" value="Genomic_DNA"/>
</dbReference>
<dbReference type="eggNOG" id="COG0707">
    <property type="taxonomic scope" value="Bacteria"/>
</dbReference>
<keyword evidence="2" id="KW-1185">Reference proteome</keyword>
<reference evidence="1 2" key="1">
    <citation type="journal article" date="2009" name="Stand. Genomic Sci.">
        <title>Complete genome sequence of Stackebrandtia nassauensis type strain (LLR-40K-21).</title>
        <authorList>
            <person name="Munk C."/>
            <person name="Lapidus A."/>
            <person name="Copeland A."/>
            <person name="Jando M."/>
            <person name="Mayilraj S."/>
            <person name="Glavina Del Rio T."/>
            <person name="Nolan M."/>
            <person name="Chen F."/>
            <person name="Lucas S."/>
            <person name="Tice H."/>
            <person name="Cheng J.F."/>
            <person name="Han C."/>
            <person name="Detter J.C."/>
            <person name="Bruce D."/>
            <person name="Goodwin L."/>
            <person name="Chain P."/>
            <person name="Pitluck S."/>
            <person name="Goker M."/>
            <person name="Ovchinikova G."/>
            <person name="Pati A."/>
            <person name="Ivanova N."/>
            <person name="Mavromatis K."/>
            <person name="Chen A."/>
            <person name="Palaniappan K."/>
            <person name="Land M."/>
            <person name="Hauser L."/>
            <person name="Chang Y.J."/>
            <person name="Jeffries C.D."/>
            <person name="Bristow J."/>
            <person name="Eisen J.A."/>
            <person name="Markowitz V."/>
            <person name="Hugenholtz P."/>
            <person name="Kyrpides N.C."/>
            <person name="Klenk H.P."/>
        </authorList>
    </citation>
    <scope>NUCLEOTIDE SEQUENCE [LARGE SCALE GENOMIC DNA]</scope>
    <source>
        <strain evidence="2">DSM 44728 / CIP 108903 / NRRL B-16338 / NBRC 102104 / LLR-40K-21</strain>
    </source>
</reference>
<dbReference type="OrthoDB" id="3661391at2"/>
<dbReference type="Proteomes" id="UP000000844">
    <property type="component" value="Chromosome"/>
</dbReference>
<dbReference type="KEGG" id="sna:Snas_5631"/>
<dbReference type="AlphaFoldDB" id="D3PX37"/>
<dbReference type="SUPFAM" id="SSF53756">
    <property type="entry name" value="UDP-Glycosyltransferase/glycogen phosphorylase"/>
    <property type="match status" value="1"/>
</dbReference>
<gene>
    <name evidence="1" type="ordered locus">Snas_5631</name>
</gene>
<accession>D3PX37</accession>
<proteinExistence type="predicted"/>
<evidence type="ECO:0000313" key="1">
    <source>
        <dbReference type="EMBL" id="ADD45261.1"/>
    </source>
</evidence>
<dbReference type="HOGENOM" id="CLU_033988_0_0_11"/>
<dbReference type="RefSeq" id="WP_013020832.1">
    <property type="nucleotide sequence ID" value="NC_013947.1"/>
</dbReference>
<name>D3PX37_STANL</name>
<sequence>MTGGLDGKVTLASQRQVLAVTRNRASVFRLLEILKLFDDDDRVTIRTTIGPDSRYDHGVDQLLVSQRIRPLPWHRATQSTFDLAVSGTTHASLRELKAPVVVFPHGAGHHKRPPAVTSGGEVFELMPQQLLHNGSVIPSRILLPGPDSLRRLRLGCGAAVPHAVIAGDPIAQQLRAHRPLRDSYRAAFGLRPGQRLVLVASSWGPGSLAGQSLELIKRLVAELPVDEYRIAAAFHHNVTIHDGQRDLERRLRAALDSGLILIPPTAAWQPAVIAADVVIGDGGSISFYAADGTPVAIAAHDPSEYPDDGPVAALVDAVPHLDPKAPLPPQVERLVAEGRPAAVEAILDSSIDRRIDAAGAFRTVMYELMDLPEPAVPAFLPLAKPELKWDNVTAFVVHSAVDPGNRTVTLTRYPAATATVRAGRHLVVRTDDADPRRPQTAAALVAVNPEPSPAELLRRFPGCRVVARPSAEGRCVLRDRDGTEYLAVVSGSPIATVELAASTYYVIVQAGLEPLGGFTVGCGGQTVSIHFSHSPVD</sequence>
<organism evidence="1 2">
    <name type="scientific">Stackebrandtia nassauensis (strain DSM 44728 / CIP 108903 / NRRL B-16338 / NBRC 102104 / LLR-40K-21)</name>
    <dbReference type="NCBI Taxonomy" id="446470"/>
    <lineage>
        <taxon>Bacteria</taxon>
        <taxon>Bacillati</taxon>
        <taxon>Actinomycetota</taxon>
        <taxon>Actinomycetes</taxon>
        <taxon>Glycomycetales</taxon>
        <taxon>Glycomycetaceae</taxon>
        <taxon>Stackebrandtia</taxon>
    </lineage>
</organism>
<protein>
    <submittedName>
        <fullName evidence="1">Uncharacterized protein</fullName>
    </submittedName>
</protein>
<evidence type="ECO:0000313" key="2">
    <source>
        <dbReference type="Proteomes" id="UP000000844"/>
    </source>
</evidence>